<dbReference type="PANTHER" id="PTHR22777:SF32">
    <property type="entry name" value="UPF0053 INNER MEMBRANE PROTEIN YFJD"/>
    <property type="match status" value="1"/>
</dbReference>
<dbReference type="SUPFAM" id="SSF56176">
    <property type="entry name" value="FAD-binding/transporter-associated domain-like"/>
    <property type="match status" value="1"/>
</dbReference>
<keyword evidence="4" id="KW-0677">Repeat</keyword>
<dbReference type="GO" id="GO:0050660">
    <property type="term" value="F:flavin adenine dinucleotide binding"/>
    <property type="evidence" value="ECO:0007669"/>
    <property type="project" value="InterPro"/>
</dbReference>
<keyword evidence="9" id="KW-1185">Reference proteome</keyword>
<dbReference type="InterPro" id="IPR046342">
    <property type="entry name" value="CBS_dom_sf"/>
</dbReference>
<dbReference type="AlphaFoldDB" id="A0A1T4WMK3"/>
<evidence type="ECO:0000256" key="5">
    <source>
        <dbReference type="ARBA" id="ARBA00023122"/>
    </source>
</evidence>
<organism evidence="8 9">
    <name type="scientific">Paucidesulfovibrio gracilis DSM 16080</name>
    <dbReference type="NCBI Taxonomy" id="1121449"/>
    <lineage>
        <taxon>Bacteria</taxon>
        <taxon>Pseudomonadati</taxon>
        <taxon>Thermodesulfobacteriota</taxon>
        <taxon>Desulfovibrionia</taxon>
        <taxon>Desulfovibrionales</taxon>
        <taxon>Desulfovibrionaceae</taxon>
        <taxon>Paucidesulfovibrio</taxon>
    </lineage>
</organism>
<dbReference type="InterPro" id="IPR005170">
    <property type="entry name" value="Transptr-assoc_dom"/>
</dbReference>
<evidence type="ECO:0000256" key="4">
    <source>
        <dbReference type="ARBA" id="ARBA00022737"/>
    </source>
</evidence>
<dbReference type="SUPFAM" id="SSF54631">
    <property type="entry name" value="CBS-domain pair"/>
    <property type="match status" value="1"/>
</dbReference>
<dbReference type="SMART" id="SM00116">
    <property type="entry name" value="CBS"/>
    <property type="match status" value="2"/>
</dbReference>
<dbReference type="Gene3D" id="3.30.465.10">
    <property type="match status" value="1"/>
</dbReference>
<dbReference type="FunFam" id="3.10.580.10:FF:000002">
    <property type="entry name" value="Magnesium/cobalt efflux protein CorC"/>
    <property type="match status" value="1"/>
</dbReference>
<dbReference type="InterPro" id="IPR016169">
    <property type="entry name" value="FAD-bd_PCMH_sub2"/>
</dbReference>
<dbReference type="Proteomes" id="UP000190027">
    <property type="component" value="Unassembled WGS sequence"/>
</dbReference>
<dbReference type="PANTHER" id="PTHR22777">
    <property type="entry name" value="HEMOLYSIN-RELATED"/>
    <property type="match status" value="1"/>
</dbReference>
<evidence type="ECO:0000256" key="6">
    <source>
        <dbReference type="PROSITE-ProRule" id="PRU00703"/>
    </source>
</evidence>
<evidence type="ECO:0000313" key="9">
    <source>
        <dbReference type="Proteomes" id="UP000190027"/>
    </source>
</evidence>
<evidence type="ECO:0000313" key="8">
    <source>
        <dbReference type="EMBL" id="SKA78449.1"/>
    </source>
</evidence>
<keyword evidence="5 6" id="KW-0129">CBS domain</keyword>
<dbReference type="OrthoDB" id="9798188at2"/>
<feature type="domain" description="CBS" evidence="7">
    <location>
        <begin position="126"/>
        <end position="183"/>
    </location>
</feature>
<dbReference type="CDD" id="cd04590">
    <property type="entry name" value="CBS_pair_CorC_HlyC_assoc"/>
    <property type="match status" value="1"/>
</dbReference>
<evidence type="ECO:0000259" key="7">
    <source>
        <dbReference type="PROSITE" id="PS51371"/>
    </source>
</evidence>
<evidence type="ECO:0000256" key="2">
    <source>
        <dbReference type="ARBA" id="ARBA00006337"/>
    </source>
</evidence>
<keyword evidence="3" id="KW-1003">Cell membrane</keyword>
<evidence type="ECO:0000256" key="1">
    <source>
        <dbReference type="ARBA" id="ARBA00004651"/>
    </source>
</evidence>
<name>A0A1T4WMK3_9BACT</name>
<dbReference type="Pfam" id="PF03471">
    <property type="entry name" value="CorC_HlyC"/>
    <property type="match status" value="1"/>
</dbReference>
<dbReference type="InterPro" id="IPR000644">
    <property type="entry name" value="CBS_dom"/>
</dbReference>
<feature type="domain" description="CBS" evidence="7">
    <location>
        <begin position="60"/>
        <end position="119"/>
    </location>
</feature>
<sequence>MDEGSDSRFWSKMRSLFRSNGHDLEEQILDAQDGGSLKREDASMLLNVLDLNDTTASDIMVPRTDIICADADCSLRHIAKSIVDSGHSRIPIYEETRDRMLGVIHAKDLLSSLLQHDKEDTPVRNLLRDLLFVPEMTNVKYLLATMRSRRTHMAIVVDEYGGTAGLVTLEDVLEEIVGDIEDEYDVLRPDDIQVMENDILLVSGRSTLEELNERFQLDVTSEQVDTLGGYLSEIAGRIPTPGDFFTLGERRYTVKDADAKQIKTILVEPLAPQEEEQQG</sequence>
<dbReference type="GO" id="GO:0005886">
    <property type="term" value="C:plasma membrane"/>
    <property type="evidence" value="ECO:0007669"/>
    <property type="project" value="UniProtKB-SubCell"/>
</dbReference>
<keyword evidence="3" id="KW-0472">Membrane</keyword>
<dbReference type="InterPro" id="IPR044751">
    <property type="entry name" value="Ion_transp-like_CBS"/>
</dbReference>
<accession>A0A1T4WMK3</accession>
<gene>
    <name evidence="8" type="ORF">SAMN02745704_01136</name>
</gene>
<dbReference type="Pfam" id="PF00571">
    <property type="entry name" value="CBS"/>
    <property type="match status" value="2"/>
</dbReference>
<dbReference type="STRING" id="1121449.SAMN02745704_01136"/>
<evidence type="ECO:0000256" key="3">
    <source>
        <dbReference type="ARBA" id="ARBA00022475"/>
    </source>
</evidence>
<dbReference type="InterPro" id="IPR036318">
    <property type="entry name" value="FAD-bd_PCMH-like_sf"/>
</dbReference>
<dbReference type="Gene3D" id="3.10.580.10">
    <property type="entry name" value="CBS-domain"/>
    <property type="match status" value="1"/>
</dbReference>
<dbReference type="RefSeq" id="WP_078716702.1">
    <property type="nucleotide sequence ID" value="NZ_FUYC01000003.1"/>
</dbReference>
<reference evidence="8 9" key="1">
    <citation type="submission" date="2017-02" db="EMBL/GenBank/DDBJ databases">
        <authorList>
            <person name="Peterson S.W."/>
        </authorList>
    </citation>
    <scope>NUCLEOTIDE SEQUENCE [LARGE SCALE GENOMIC DNA]</scope>
    <source>
        <strain evidence="8 9">DSM 16080</strain>
    </source>
</reference>
<comment type="subcellular location">
    <subcellularLocation>
        <location evidence="1">Cell membrane</location>
        <topology evidence="1">Multi-pass membrane protein</topology>
    </subcellularLocation>
</comment>
<proteinExistence type="inferred from homology"/>
<dbReference type="PROSITE" id="PS51371">
    <property type="entry name" value="CBS"/>
    <property type="match status" value="2"/>
</dbReference>
<dbReference type="EMBL" id="FUYC01000003">
    <property type="protein sequence ID" value="SKA78449.1"/>
    <property type="molecule type" value="Genomic_DNA"/>
</dbReference>
<dbReference type="SMART" id="SM01091">
    <property type="entry name" value="CorC_HlyC"/>
    <property type="match status" value="1"/>
</dbReference>
<protein>
    <submittedName>
        <fullName evidence="8">Magnesium and cobalt transporter</fullName>
    </submittedName>
</protein>
<comment type="similarity">
    <text evidence="2">Belongs to the UPF0053 family.</text>
</comment>